<proteinExistence type="predicted"/>
<sequence>MKTSIMLLFVGLSLLMAGIYLSTLLTTVWIIIGTLMAVIGGGLTGINTCFLTSLKKQ</sequence>
<dbReference type="EMBL" id="CP095071">
    <property type="protein sequence ID" value="UOQ85763.1"/>
    <property type="molecule type" value="Genomic_DNA"/>
</dbReference>
<reference evidence="2 3" key="1">
    <citation type="submission" date="2022-04" db="EMBL/GenBank/DDBJ databases">
        <title>Gracilibacillus sp. isolated from saltern.</title>
        <authorList>
            <person name="Won M."/>
            <person name="Lee C.-M."/>
            <person name="Woen H.-Y."/>
            <person name="Kwon S.-W."/>
        </authorList>
    </citation>
    <scope>NUCLEOTIDE SEQUENCE [LARGE SCALE GENOMIC DNA]</scope>
    <source>
        <strain evidence="2 3">SSPM10-3</strain>
    </source>
</reference>
<keyword evidence="1" id="KW-0812">Transmembrane</keyword>
<dbReference type="Proteomes" id="UP000831537">
    <property type="component" value="Chromosome"/>
</dbReference>
<evidence type="ECO:0000313" key="3">
    <source>
        <dbReference type="Proteomes" id="UP000831537"/>
    </source>
</evidence>
<evidence type="ECO:0000313" key="2">
    <source>
        <dbReference type="EMBL" id="UOQ85763.1"/>
    </source>
</evidence>
<keyword evidence="1" id="KW-0472">Membrane</keyword>
<dbReference type="RefSeq" id="WP_244745967.1">
    <property type="nucleotide sequence ID" value="NZ_CP095071.1"/>
</dbReference>
<keyword evidence="3" id="KW-1185">Reference proteome</keyword>
<feature type="transmembrane region" description="Helical" evidence="1">
    <location>
        <begin position="27"/>
        <end position="51"/>
    </location>
</feature>
<name>A0ABY4GN16_9BACI</name>
<keyword evidence="1" id="KW-1133">Transmembrane helix</keyword>
<evidence type="ECO:0008006" key="4">
    <source>
        <dbReference type="Google" id="ProtNLM"/>
    </source>
</evidence>
<protein>
    <recommendedName>
        <fullName evidence="4">DUF2892 domain-containing protein</fullName>
    </recommendedName>
</protein>
<accession>A0ABY4GN16</accession>
<gene>
    <name evidence="2" type="ORF">MUN87_02315</name>
</gene>
<evidence type="ECO:0000256" key="1">
    <source>
        <dbReference type="SAM" id="Phobius"/>
    </source>
</evidence>
<organism evidence="2 3">
    <name type="scientific">Gracilibacillus salinarum</name>
    <dbReference type="NCBI Taxonomy" id="2932255"/>
    <lineage>
        <taxon>Bacteria</taxon>
        <taxon>Bacillati</taxon>
        <taxon>Bacillota</taxon>
        <taxon>Bacilli</taxon>
        <taxon>Bacillales</taxon>
        <taxon>Bacillaceae</taxon>
        <taxon>Gracilibacillus</taxon>
    </lineage>
</organism>